<dbReference type="RefSeq" id="WP_164954170.1">
    <property type="nucleotide sequence ID" value="NZ_CP047056.1"/>
</dbReference>
<keyword evidence="1" id="KW-0464">Manganese</keyword>
<accession>A0A662ZAQ8</accession>
<dbReference type="Gene3D" id="3.30.470.20">
    <property type="entry name" value="ATP-grasp fold, B domain"/>
    <property type="match status" value="1"/>
</dbReference>
<dbReference type="PROSITE" id="PS50975">
    <property type="entry name" value="ATP_GRASP"/>
    <property type="match status" value="1"/>
</dbReference>
<dbReference type="InterPro" id="IPR011761">
    <property type="entry name" value="ATP-grasp"/>
</dbReference>
<dbReference type="GO" id="GO:0005737">
    <property type="term" value="C:cytoplasm"/>
    <property type="evidence" value="ECO:0007669"/>
    <property type="project" value="TreeGrafter"/>
</dbReference>
<dbReference type="GO" id="GO:0009432">
    <property type="term" value="P:SOS response"/>
    <property type="evidence" value="ECO:0007669"/>
    <property type="project" value="TreeGrafter"/>
</dbReference>
<name>A0A662ZAQ8_9GAMM</name>
<dbReference type="PANTHER" id="PTHR21621:SF0">
    <property type="entry name" value="BETA-CITRYLGLUTAMATE SYNTHASE B-RELATED"/>
    <property type="match status" value="1"/>
</dbReference>
<dbReference type="GO" id="GO:0046872">
    <property type="term" value="F:metal ion binding"/>
    <property type="evidence" value="ECO:0007669"/>
    <property type="project" value="InterPro"/>
</dbReference>
<gene>
    <name evidence="4" type="ORF">SAMN04487865_10155</name>
</gene>
<evidence type="ECO:0000313" key="4">
    <source>
        <dbReference type="EMBL" id="SFK01834.1"/>
    </source>
</evidence>
<evidence type="ECO:0000256" key="2">
    <source>
        <dbReference type="PROSITE-ProRule" id="PRU00409"/>
    </source>
</evidence>
<evidence type="ECO:0000259" key="3">
    <source>
        <dbReference type="PROSITE" id="PS50975"/>
    </source>
</evidence>
<evidence type="ECO:0000256" key="1">
    <source>
        <dbReference type="ARBA" id="ARBA00023211"/>
    </source>
</evidence>
<dbReference type="Proteomes" id="UP000243374">
    <property type="component" value="Unassembled WGS sequence"/>
</dbReference>
<proteinExistence type="predicted"/>
<organism evidence="4 5">
    <name type="scientific">Succinivibrio dextrinosolvens</name>
    <dbReference type="NCBI Taxonomy" id="83771"/>
    <lineage>
        <taxon>Bacteria</taxon>
        <taxon>Pseudomonadati</taxon>
        <taxon>Pseudomonadota</taxon>
        <taxon>Gammaproteobacteria</taxon>
        <taxon>Aeromonadales</taxon>
        <taxon>Succinivibrionaceae</taxon>
        <taxon>Succinivibrio</taxon>
    </lineage>
</organism>
<keyword evidence="2" id="KW-0067">ATP-binding</keyword>
<feature type="domain" description="ATP-grasp" evidence="3">
    <location>
        <begin position="41"/>
        <end position="243"/>
    </location>
</feature>
<dbReference type="GO" id="GO:0005524">
    <property type="term" value="F:ATP binding"/>
    <property type="evidence" value="ECO:0007669"/>
    <property type="project" value="UniProtKB-UniRule"/>
</dbReference>
<dbReference type="PANTHER" id="PTHR21621">
    <property type="entry name" value="RIBOSOMAL PROTEIN S6 MODIFICATION PROTEIN"/>
    <property type="match status" value="1"/>
</dbReference>
<evidence type="ECO:0000313" key="5">
    <source>
        <dbReference type="Proteomes" id="UP000243374"/>
    </source>
</evidence>
<dbReference type="GO" id="GO:0018169">
    <property type="term" value="F:ribosomal S6-glutamic acid ligase activity"/>
    <property type="evidence" value="ECO:0007669"/>
    <property type="project" value="TreeGrafter"/>
</dbReference>
<sequence length="244" mass="27953">MLATAEIKSTLKGFFSLIPESCKWINNPYLEEKIDNKIYQHQCAVKHGFKVPQTLVTNNASKVKEFFKKNNGKIIIKQLSDISLIDESPYVNKDGIKDVEYKGFYTSAVTSSDLNNLEEYFCPGSAPVLLQEKLEKKSELRVTVVGDRLFSYRIYSQENDYSKVDFRHVDNLRTEKCQLSDEISTKLIKMIKVWNISFAAVDLVETVSEELFFLEANVVGNWLWLEKEQDGSEIAKAIADLLTQ</sequence>
<protein>
    <recommendedName>
        <fullName evidence="3">ATP-grasp domain-containing protein</fullName>
    </recommendedName>
</protein>
<keyword evidence="5" id="KW-1185">Reference proteome</keyword>
<dbReference type="EMBL" id="FOSF01000015">
    <property type="protein sequence ID" value="SFK01834.1"/>
    <property type="molecule type" value="Genomic_DNA"/>
</dbReference>
<dbReference type="AlphaFoldDB" id="A0A662ZAQ8"/>
<reference evidence="4 5" key="1">
    <citation type="submission" date="2016-10" db="EMBL/GenBank/DDBJ databases">
        <authorList>
            <person name="Varghese N."/>
            <person name="Submissions S."/>
        </authorList>
    </citation>
    <scope>NUCLEOTIDE SEQUENCE [LARGE SCALE GENOMIC DNA]</scope>
    <source>
        <strain evidence="4 5">22B</strain>
    </source>
</reference>
<dbReference type="SUPFAM" id="SSF56059">
    <property type="entry name" value="Glutathione synthetase ATP-binding domain-like"/>
    <property type="match status" value="1"/>
</dbReference>
<keyword evidence="2" id="KW-0547">Nucleotide-binding</keyword>